<protein>
    <recommendedName>
        <fullName evidence="1">Transcriptional regulator MraZ</fullName>
    </recommendedName>
</protein>
<dbReference type="GO" id="GO:0051301">
    <property type="term" value="P:cell division"/>
    <property type="evidence" value="ECO:0007669"/>
    <property type="project" value="UniProtKB-KW"/>
</dbReference>
<name>A0A3B0V731_9ZZZZ</name>
<dbReference type="GO" id="GO:2000143">
    <property type="term" value="P:negative regulation of DNA-templated transcription initiation"/>
    <property type="evidence" value="ECO:0007669"/>
    <property type="project" value="TreeGrafter"/>
</dbReference>
<evidence type="ECO:0000259" key="7">
    <source>
        <dbReference type="PROSITE" id="PS51740"/>
    </source>
</evidence>
<keyword evidence="8" id="KW-0132">Cell division</keyword>
<gene>
    <name evidence="8" type="ORF">MNBD_DELTA04-916</name>
</gene>
<dbReference type="InterPro" id="IPR038619">
    <property type="entry name" value="MraZ_sf"/>
</dbReference>
<evidence type="ECO:0000256" key="4">
    <source>
        <dbReference type="ARBA" id="ARBA00023015"/>
    </source>
</evidence>
<dbReference type="SUPFAM" id="SSF89447">
    <property type="entry name" value="AbrB/MazE/MraZ-like"/>
    <property type="match status" value="1"/>
</dbReference>
<dbReference type="InterPro" id="IPR007159">
    <property type="entry name" value="SpoVT-AbrB_dom"/>
</dbReference>
<dbReference type="GO" id="GO:0003700">
    <property type="term" value="F:DNA-binding transcription factor activity"/>
    <property type="evidence" value="ECO:0007669"/>
    <property type="project" value="InterPro"/>
</dbReference>
<dbReference type="InterPro" id="IPR035642">
    <property type="entry name" value="MraZ_N"/>
</dbReference>
<dbReference type="GO" id="GO:0000976">
    <property type="term" value="F:transcription cis-regulatory region binding"/>
    <property type="evidence" value="ECO:0007669"/>
    <property type="project" value="TreeGrafter"/>
</dbReference>
<dbReference type="CDD" id="cd16321">
    <property type="entry name" value="MraZ_C"/>
    <property type="match status" value="1"/>
</dbReference>
<keyword evidence="4" id="KW-0805">Transcription regulation</keyword>
<sequence>MNNVKEKVPEFRFRSRSEHTLDAKGRLNIPSRFREVLREIYSETLVVTNWQKSLKAYPVAEWERVEKKLLTEAPGLSGFSDFVRYVISGVTECHLDKQGRILLPGSLRSEFGFGNEVVLNGMLNHFEIWDKGAWQNETRRTRDKFEDFAPGLSSLGIL</sequence>
<evidence type="ECO:0000256" key="2">
    <source>
        <dbReference type="ARBA" id="ARBA00022490"/>
    </source>
</evidence>
<evidence type="ECO:0000256" key="3">
    <source>
        <dbReference type="ARBA" id="ARBA00022737"/>
    </source>
</evidence>
<keyword evidence="6" id="KW-0804">Transcription</keyword>
<keyword evidence="8" id="KW-0131">Cell cycle</keyword>
<dbReference type="AlphaFoldDB" id="A0A3B0V731"/>
<organism evidence="8">
    <name type="scientific">hydrothermal vent metagenome</name>
    <dbReference type="NCBI Taxonomy" id="652676"/>
    <lineage>
        <taxon>unclassified sequences</taxon>
        <taxon>metagenomes</taxon>
        <taxon>ecological metagenomes</taxon>
    </lineage>
</organism>
<dbReference type="PROSITE" id="PS51740">
    <property type="entry name" value="SPOVT_ABRB"/>
    <property type="match status" value="2"/>
</dbReference>
<dbReference type="InterPro" id="IPR003444">
    <property type="entry name" value="MraZ"/>
</dbReference>
<dbReference type="PANTHER" id="PTHR34701">
    <property type="entry name" value="TRANSCRIPTIONAL REGULATOR MRAZ"/>
    <property type="match status" value="1"/>
</dbReference>
<evidence type="ECO:0000313" key="8">
    <source>
        <dbReference type="EMBL" id="VAW39418.1"/>
    </source>
</evidence>
<feature type="domain" description="SpoVT-AbrB" evidence="7">
    <location>
        <begin position="90"/>
        <end position="133"/>
    </location>
</feature>
<dbReference type="NCBIfam" id="TIGR00242">
    <property type="entry name" value="division/cell wall cluster transcriptional repressor MraZ"/>
    <property type="match status" value="1"/>
</dbReference>
<keyword evidence="5" id="KW-0238">DNA-binding</keyword>
<dbReference type="PANTHER" id="PTHR34701:SF1">
    <property type="entry name" value="TRANSCRIPTIONAL REGULATOR MRAZ"/>
    <property type="match status" value="1"/>
</dbReference>
<feature type="domain" description="SpoVT-AbrB" evidence="7">
    <location>
        <begin position="16"/>
        <end position="61"/>
    </location>
</feature>
<dbReference type="EMBL" id="UOEY01000072">
    <property type="protein sequence ID" value="VAW39418.1"/>
    <property type="molecule type" value="Genomic_DNA"/>
</dbReference>
<proteinExistence type="inferred from homology"/>
<dbReference type="InterPro" id="IPR020603">
    <property type="entry name" value="MraZ_dom"/>
</dbReference>
<keyword evidence="3" id="KW-0677">Repeat</keyword>
<dbReference type="CDD" id="cd16320">
    <property type="entry name" value="MraZ_N"/>
    <property type="match status" value="1"/>
</dbReference>
<dbReference type="HAMAP" id="MF_01008">
    <property type="entry name" value="MraZ"/>
    <property type="match status" value="1"/>
</dbReference>
<reference evidence="8" key="1">
    <citation type="submission" date="2018-06" db="EMBL/GenBank/DDBJ databases">
        <authorList>
            <person name="Zhirakovskaya E."/>
        </authorList>
    </citation>
    <scope>NUCLEOTIDE SEQUENCE</scope>
</reference>
<dbReference type="InterPro" id="IPR035644">
    <property type="entry name" value="MraZ_C"/>
</dbReference>
<accession>A0A3B0V731</accession>
<dbReference type="Pfam" id="PF02381">
    <property type="entry name" value="MraZ"/>
    <property type="match status" value="2"/>
</dbReference>
<dbReference type="Gene3D" id="3.40.1550.20">
    <property type="entry name" value="Transcriptional regulator MraZ domain"/>
    <property type="match status" value="1"/>
</dbReference>
<keyword evidence="2" id="KW-0963">Cytoplasm</keyword>
<evidence type="ECO:0000256" key="1">
    <source>
        <dbReference type="ARBA" id="ARBA00013860"/>
    </source>
</evidence>
<evidence type="ECO:0000256" key="6">
    <source>
        <dbReference type="ARBA" id="ARBA00023163"/>
    </source>
</evidence>
<evidence type="ECO:0000256" key="5">
    <source>
        <dbReference type="ARBA" id="ARBA00023125"/>
    </source>
</evidence>
<dbReference type="InterPro" id="IPR037914">
    <property type="entry name" value="SpoVT-AbrB_sf"/>
</dbReference>